<proteinExistence type="predicted"/>
<reference evidence="1 2" key="1">
    <citation type="submission" date="2008-10" db="EMBL/GenBank/DDBJ databases">
        <title>Draft genome sequence of Providencia alcalifaciens (DSM 30120).</title>
        <authorList>
            <person name="Sudarsanam P."/>
            <person name="Ley R."/>
            <person name="Guruge J."/>
            <person name="Turnbaugh P.J."/>
            <person name="Mahowald M."/>
            <person name="Liep D."/>
            <person name="Gordon J."/>
        </authorList>
    </citation>
    <scope>NUCLEOTIDE SEQUENCE [LARGE SCALE GENOMIC DNA]</scope>
    <source>
        <strain evidence="1 2">DSM 30120</strain>
    </source>
</reference>
<name>B6XDI5_9GAMM</name>
<evidence type="ECO:0000313" key="1">
    <source>
        <dbReference type="EMBL" id="EEB46542.1"/>
    </source>
</evidence>
<dbReference type="AlphaFoldDB" id="B6XDI5"/>
<dbReference type="EMBL" id="ABXW01000025">
    <property type="protein sequence ID" value="EEB46542.1"/>
    <property type="molecule type" value="Genomic_DNA"/>
</dbReference>
<dbReference type="Proteomes" id="UP000003729">
    <property type="component" value="Unassembled WGS sequence"/>
</dbReference>
<evidence type="ECO:0000313" key="2">
    <source>
        <dbReference type="Proteomes" id="UP000003729"/>
    </source>
</evidence>
<organism evidence="1 2">
    <name type="scientific">Providencia alcalifaciens DSM 30120</name>
    <dbReference type="NCBI Taxonomy" id="520999"/>
    <lineage>
        <taxon>Bacteria</taxon>
        <taxon>Pseudomonadati</taxon>
        <taxon>Pseudomonadota</taxon>
        <taxon>Gammaproteobacteria</taxon>
        <taxon>Enterobacterales</taxon>
        <taxon>Morganellaceae</taxon>
        <taxon>Providencia</taxon>
    </lineage>
</organism>
<reference evidence="1 2" key="2">
    <citation type="submission" date="2008-10" db="EMBL/GenBank/DDBJ databases">
        <authorList>
            <person name="Fulton L."/>
            <person name="Clifton S."/>
            <person name="Fulton B."/>
            <person name="Xu J."/>
            <person name="Minx P."/>
            <person name="Pepin K.H."/>
            <person name="Johnson M."/>
            <person name="Bhonagiri V."/>
            <person name="Nash W.E."/>
            <person name="Mardis E.R."/>
            <person name="Wilson R.K."/>
        </authorList>
    </citation>
    <scope>NUCLEOTIDE SEQUENCE [LARGE SCALE GENOMIC DNA]</scope>
    <source>
        <strain evidence="1 2">DSM 30120</strain>
    </source>
</reference>
<accession>B6XDI5</accession>
<comment type="caution">
    <text evidence="1">The sequence shown here is derived from an EMBL/GenBank/DDBJ whole genome shotgun (WGS) entry which is preliminary data.</text>
</comment>
<gene>
    <name evidence="1" type="ORF">PROVALCAL_01407</name>
</gene>
<sequence>MKSILLLVHIAKLLEIMFTFQKLKLCLGGVPLQINTHALYIHKQILYIPHAYLKYLFFVASPI</sequence>
<protein>
    <submittedName>
        <fullName evidence="1">Uncharacterized protein</fullName>
    </submittedName>
</protein>